<name>K0EWY5_NOCB7</name>
<reference evidence="1 2" key="1">
    <citation type="journal article" date="2012" name="J. Bacteriol.">
        <title>Complete genome sequence of Nocardia brasiliensis HUJEG-1.</title>
        <authorList>
            <person name="Vera-Cabrera L."/>
            <person name="Ortiz-Lopez R."/>
            <person name="Elizondo-Gonzalez R."/>
            <person name="Perez-Maya A.A."/>
            <person name="Ocampo-Candiani J."/>
        </authorList>
    </citation>
    <scope>NUCLEOTIDE SEQUENCE [LARGE SCALE GENOMIC DNA]</scope>
    <source>
        <strain evidence="2">ATCC 700358</strain>
    </source>
</reference>
<gene>
    <name evidence="1" type="ORF">O3I_010750</name>
</gene>
<sequence>MVQKSLSKGDGCELPASAVHWLSDDPQPGIVLVEFADAHGRPHQLVGKSALFGGELLPTSTYPRPTTIQCTIEEINDDTATISTWWLSGGPDDVPFVFDVRSDLLTPTDRLPPSDP</sequence>
<dbReference type="KEGG" id="nbr:O3I_010750"/>
<proteinExistence type="predicted"/>
<evidence type="ECO:0000313" key="2">
    <source>
        <dbReference type="Proteomes" id="UP000006304"/>
    </source>
</evidence>
<evidence type="ECO:0000313" key="1">
    <source>
        <dbReference type="EMBL" id="AFU00111.1"/>
    </source>
</evidence>
<dbReference type="EMBL" id="CP003876">
    <property type="protein sequence ID" value="AFU00111.1"/>
    <property type="molecule type" value="Genomic_DNA"/>
</dbReference>
<accession>K0EWY5</accession>
<organism evidence="1 2">
    <name type="scientific">Nocardia brasiliensis (strain ATCC 700358 / HUJEG-1)</name>
    <dbReference type="NCBI Taxonomy" id="1133849"/>
    <lineage>
        <taxon>Bacteria</taxon>
        <taxon>Bacillati</taxon>
        <taxon>Actinomycetota</taxon>
        <taxon>Actinomycetes</taxon>
        <taxon>Mycobacteriales</taxon>
        <taxon>Nocardiaceae</taxon>
        <taxon>Nocardia</taxon>
    </lineage>
</organism>
<dbReference type="Proteomes" id="UP000006304">
    <property type="component" value="Chromosome"/>
</dbReference>
<dbReference type="AlphaFoldDB" id="K0EWY5"/>
<dbReference type="HOGENOM" id="CLU_2094279_0_0_11"/>
<protein>
    <submittedName>
        <fullName evidence="1">Uncharacterized protein</fullName>
    </submittedName>
</protein>
<keyword evidence="2" id="KW-1185">Reference proteome</keyword>
<dbReference type="STRING" id="1133849.O3I_010750"/>